<name>A0A1S3HAQ3_LINAN</name>
<dbReference type="OrthoDB" id="271433at2759"/>
<dbReference type="GO" id="GO:0046872">
    <property type="term" value="F:metal ion binding"/>
    <property type="evidence" value="ECO:0007669"/>
    <property type="project" value="UniProtKB-KW"/>
</dbReference>
<proteinExistence type="predicted"/>
<dbReference type="SUPFAM" id="SSF51182">
    <property type="entry name" value="RmlC-like cupins"/>
    <property type="match status" value="1"/>
</dbReference>
<dbReference type="Gene3D" id="2.60.120.10">
    <property type="entry name" value="Jelly Rolls"/>
    <property type="match status" value="1"/>
</dbReference>
<keyword evidence="4" id="KW-1185">Reference proteome</keyword>
<dbReference type="FunCoup" id="A0A1S3HAQ3">
    <property type="interactions" value="727"/>
</dbReference>
<dbReference type="KEGG" id="lak:106153676"/>
<dbReference type="GO" id="GO:0016702">
    <property type="term" value="F:oxidoreductase activity, acting on single donors with incorporation of molecular oxygen, incorporation of two atoms of oxygen"/>
    <property type="evidence" value="ECO:0007669"/>
    <property type="project" value="InterPro"/>
</dbReference>
<dbReference type="Pfam" id="PF07847">
    <property type="entry name" value="PCO_ADO"/>
    <property type="match status" value="1"/>
</dbReference>
<evidence type="ECO:0000256" key="2">
    <source>
        <dbReference type="ARBA" id="ARBA00023002"/>
    </source>
</evidence>
<dbReference type="InterPro" id="IPR011051">
    <property type="entry name" value="RmlC_Cupin_sf"/>
</dbReference>
<evidence type="ECO:0000256" key="1">
    <source>
        <dbReference type="ARBA" id="ARBA00022723"/>
    </source>
</evidence>
<keyword evidence="5" id="KW-0223">Dioxygenase</keyword>
<dbReference type="AlphaFoldDB" id="A0A1S3HAQ3"/>
<dbReference type="RefSeq" id="XP_013383160.1">
    <property type="nucleotide sequence ID" value="XM_013527706.1"/>
</dbReference>
<sequence length="251" mass="28337">MNMANVVQRIGHLARKTFLDISSKVALKENIADLKGVLQTLNASDLNFEERLVENRDVYRPETRGAPVTYVHIYEDRILSIGIFVIRHGASLPLHDHPDMHGLIKVIHGQGKIKSFTSVPKEDIPFPKEMELNSSVKPWHRDRIIPVKLHSDTVVDSDSVCELGPEEGNLHYIEAVNGPMAFVDILSPPYDHDTGARVCHYYKELNIEKDVTGSGIQNDICWLLEIPQPSDYWTASAKYKGPRIAIDMDSF</sequence>
<organism evidence="4 5">
    <name type="scientific">Lingula anatina</name>
    <name type="common">Brachiopod</name>
    <name type="synonym">Lingula unguis</name>
    <dbReference type="NCBI Taxonomy" id="7574"/>
    <lineage>
        <taxon>Eukaryota</taxon>
        <taxon>Metazoa</taxon>
        <taxon>Spiralia</taxon>
        <taxon>Lophotrochozoa</taxon>
        <taxon>Brachiopoda</taxon>
        <taxon>Linguliformea</taxon>
        <taxon>Lingulata</taxon>
        <taxon>Lingulida</taxon>
        <taxon>Linguloidea</taxon>
        <taxon>Lingulidae</taxon>
        <taxon>Lingula</taxon>
    </lineage>
</organism>
<accession>A0A1S3HAQ3</accession>
<dbReference type="STRING" id="7574.A0A1S3HAQ3"/>
<reference evidence="5" key="1">
    <citation type="submission" date="2025-08" db="UniProtKB">
        <authorList>
            <consortium name="RefSeq"/>
        </authorList>
    </citation>
    <scope>IDENTIFICATION</scope>
    <source>
        <tissue evidence="5">Gonads</tissue>
    </source>
</reference>
<dbReference type="InParanoid" id="A0A1S3HAQ3"/>
<dbReference type="InterPro" id="IPR014710">
    <property type="entry name" value="RmlC-like_jellyroll"/>
</dbReference>
<dbReference type="InterPro" id="IPR012864">
    <property type="entry name" value="PCO/ADO"/>
</dbReference>
<keyword evidence="3" id="KW-0408">Iron</keyword>
<evidence type="ECO:0000256" key="3">
    <source>
        <dbReference type="ARBA" id="ARBA00023004"/>
    </source>
</evidence>
<keyword evidence="2" id="KW-0560">Oxidoreductase</keyword>
<protein>
    <submittedName>
        <fullName evidence="5">2-aminoethanethiol dioxygenase</fullName>
    </submittedName>
</protein>
<dbReference type="GeneID" id="106153676"/>
<dbReference type="Proteomes" id="UP000085678">
    <property type="component" value="Unplaced"/>
</dbReference>
<evidence type="ECO:0000313" key="4">
    <source>
        <dbReference type="Proteomes" id="UP000085678"/>
    </source>
</evidence>
<dbReference type="OMA" id="RCIWGKL"/>
<dbReference type="GO" id="GO:0005739">
    <property type="term" value="C:mitochondrion"/>
    <property type="evidence" value="ECO:0007669"/>
    <property type="project" value="TreeGrafter"/>
</dbReference>
<dbReference type="PANTHER" id="PTHR22966:SF61">
    <property type="entry name" value="2-AMINOETHANETHIOL DIOXYGENASE"/>
    <property type="match status" value="1"/>
</dbReference>
<evidence type="ECO:0000313" key="5">
    <source>
        <dbReference type="RefSeq" id="XP_013383160.1"/>
    </source>
</evidence>
<keyword evidence="1" id="KW-0479">Metal-binding</keyword>
<dbReference type="CDD" id="cd20289">
    <property type="entry name" value="cupin_ADO"/>
    <property type="match status" value="1"/>
</dbReference>
<gene>
    <name evidence="5" type="primary">LOC106153676</name>
</gene>
<dbReference type="PANTHER" id="PTHR22966">
    <property type="entry name" value="2-AMINOETHANETHIOL DIOXYGENASE"/>
    <property type="match status" value="1"/>
</dbReference>